<dbReference type="EMBL" id="JBHRSZ010000009">
    <property type="protein sequence ID" value="MFC3153296.1"/>
    <property type="molecule type" value="Genomic_DNA"/>
</dbReference>
<comment type="caution">
    <text evidence="2">The sequence shown here is derived from an EMBL/GenBank/DDBJ whole genome shotgun (WGS) entry which is preliminary data.</text>
</comment>
<evidence type="ECO:0000313" key="2">
    <source>
        <dbReference type="EMBL" id="MFC3153296.1"/>
    </source>
</evidence>
<protein>
    <submittedName>
        <fullName evidence="2">Right-handed parallel beta-helix repeat-containing protein</fullName>
    </submittedName>
</protein>
<reference evidence="3" key="1">
    <citation type="journal article" date="2019" name="Int. J. Syst. Evol. Microbiol.">
        <title>The Global Catalogue of Microorganisms (GCM) 10K type strain sequencing project: providing services to taxonomists for standard genome sequencing and annotation.</title>
        <authorList>
            <consortium name="The Broad Institute Genomics Platform"/>
            <consortium name="The Broad Institute Genome Sequencing Center for Infectious Disease"/>
            <person name="Wu L."/>
            <person name="Ma J."/>
        </authorList>
    </citation>
    <scope>NUCLEOTIDE SEQUENCE [LARGE SCALE GENOMIC DNA]</scope>
    <source>
        <strain evidence="3">KCTC 52438</strain>
    </source>
</reference>
<proteinExistence type="predicted"/>
<gene>
    <name evidence="2" type="ORF">ACFOEK_19810</name>
</gene>
<sequence length="460" mass="50592">MISTGIHAAVFPDINIEQYQDLEWLSEVSKPATKADDCCAKPSFDMPKGIAKVEQQILFSRQDGSWMFQSLVNNGLFEIAAGYQPQHPRALLIKSGSLTLDQLYTRVANKAILAKKEVGYQLFYPIIIEPSAALIIDNPLELTSEAGVAIINRGQLYIRNGSVSASVDISNRFRSFILSWNGSYTSIIDSQLKNLGYDDFLSKGLTLTAHEQSQASKPGVLMVESSVFEGAFVGVRSNAGNVLLTNNEFKHSRSEAIDLRNSSVQVLKNKVQGTKTGHGIRLISNRSQVVTKNSVSGSAKSGLVISDTPVLNEITGNKLQENGENGLWIDLIKPKNAETLIIKGNIAANNQLSGIKTNCIELCLFQSNLLIGNKSYGFTLENPSVHTHHLILQKNYFKLNGLASVQASGFDELTLSDNKFYFDAIQSKVFVGDLEPYQSLIQKSLSEQNQGIRIKKEMIQ</sequence>
<accession>A0ABV7HP78</accession>
<feature type="domain" description="Right handed beta helix" evidence="1">
    <location>
        <begin position="214"/>
        <end position="329"/>
    </location>
</feature>
<name>A0ABV7HP78_9GAMM</name>
<dbReference type="Proteomes" id="UP001595476">
    <property type="component" value="Unassembled WGS sequence"/>
</dbReference>
<dbReference type="InterPro" id="IPR012334">
    <property type="entry name" value="Pectin_lyas_fold"/>
</dbReference>
<keyword evidence="3" id="KW-1185">Reference proteome</keyword>
<organism evidence="2 3">
    <name type="scientific">Litoribrevibacter euphylliae</name>
    <dbReference type="NCBI Taxonomy" id="1834034"/>
    <lineage>
        <taxon>Bacteria</taxon>
        <taxon>Pseudomonadati</taxon>
        <taxon>Pseudomonadota</taxon>
        <taxon>Gammaproteobacteria</taxon>
        <taxon>Oceanospirillales</taxon>
        <taxon>Oceanospirillaceae</taxon>
        <taxon>Litoribrevibacter</taxon>
    </lineage>
</organism>
<dbReference type="SUPFAM" id="SSF51126">
    <property type="entry name" value="Pectin lyase-like"/>
    <property type="match status" value="1"/>
</dbReference>
<dbReference type="InterPro" id="IPR011050">
    <property type="entry name" value="Pectin_lyase_fold/virulence"/>
</dbReference>
<dbReference type="Pfam" id="PF13229">
    <property type="entry name" value="Beta_helix"/>
    <property type="match status" value="1"/>
</dbReference>
<evidence type="ECO:0000313" key="3">
    <source>
        <dbReference type="Proteomes" id="UP001595476"/>
    </source>
</evidence>
<dbReference type="Gene3D" id="2.160.20.10">
    <property type="entry name" value="Single-stranded right-handed beta-helix, Pectin lyase-like"/>
    <property type="match status" value="1"/>
</dbReference>
<evidence type="ECO:0000259" key="1">
    <source>
        <dbReference type="Pfam" id="PF13229"/>
    </source>
</evidence>
<dbReference type="InterPro" id="IPR039448">
    <property type="entry name" value="Beta_helix"/>
</dbReference>